<evidence type="ECO:0000313" key="1">
    <source>
        <dbReference type="EMBL" id="PCG67905.1"/>
    </source>
</evidence>
<comment type="caution">
    <text evidence="1">The sequence shown here is derived from an EMBL/GenBank/DDBJ whole genome shotgun (WGS) entry which is preliminary data.</text>
</comment>
<dbReference type="Gene3D" id="1.25.10.10">
    <property type="entry name" value="Leucine-rich Repeat Variant"/>
    <property type="match status" value="1"/>
</dbReference>
<evidence type="ECO:0008006" key="2">
    <source>
        <dbReference type="Google" id="ProtNLM"/>
    </source>
</evidence>
<sequence>MKASGNLNAKVLECDVLEQLQDTNFVENCLEILVDFCDVKEYKQSFEANVSLSLLERRSELEVRAQKGVDEYVSPSQVLLKARPPPTAALVTAIADALHNVSAFTHCPVQAWNERGLYRLLFRCVSWTGDDTKETNEVRGATSRALLAVSEHKSVRLSLAATKDCLHNLLMALTPFGDGENEESCLVARAQGMSLLASLLEEKAAVDTVWQLLKDMHSTDFFHLLLQCLDSDEIELQDAGLYCLTQLAQSMSQKKHADRTKDDTCAEFYDNLKSPHWEGAQNENYGDGDSARSNDCQPEYLAEEMFKALIVLYQKLSTENKTYESSEDERWVRVCSCMSSLLSVSGRSRHYAVHRRLPQMLLATLQAVRDHLSMLGKPLDVVKTANNNPVLRTLSWLLVVIDCLMLECPAAKNNFVDNNLTASLNRLWPWCMMTEQLRYAVMHLLYTFTNDCPRAWGAMCSCIGGRTLVAELCLSCAREAALAAPSRSPALLLLALQALRRLATNHHCRTILLKRLALLALPPATAPLCALPPAVRARLMPALAHAAHHHRTTFLQSGNYASCAGCASAWRCWRCRPPPRRSARCRPPCARASCPRSRTPRTITAPPSCSPRLALLALPPATAPLCALPPAVRARLMPALAHAAHHHRTTFLQSGNYASCAGCASAWRCWRCRPPPRRSARCRPPCARASCPRSRTPRTITAPPSCSPRLALLALPPATAPLCALPPAVRARLMPALAHAAHHHRTTFLQSGNYASCAGCASAWRCWRCRPPPRRSARCRPPCARASCPRSRTPRTITAPPSCSPRLALLALPPATAPLCALPPAVRARLMPALAHAAHHHRTTFLQSGNYASCAGCASAWRCWRCRPPPRRSARCRPPCARASCPRSRTPRTITAPPSCSPRLALLALPPATAPLCALPPAVRARLMPALAHAAHHHRTTFLQSGNYASCAGCASAWRCWRCRPPPRRSARCRPPCARASCPRSRTPRTITAPPSCSPRLALLALPPATAPLCALPPAVRARLMPALAHAAHHHRTTFLQSGNYASCAGCASAWRCWRCRPPPRRSARCRPPCARASCPRSRTPRTITAPPSCSPRLALLALPPATAPLCALPPAVRARLMPALAHAAHHHRTTFLQSGNYASCAGCASAWRCWRCRPPPRRSARCRPPCARASCPRSRTPRTITAPPSCSPRLALLALPPATAPLCALPPAVRARLMPALAHAAHHHRTTFLQSGNYASCAGCASAWRCWRCRPPPRRSARCRPPCARASCPRSRTPRTITAPPSCSPRLALLALPPATAPLCALPPAVRARLMPALAHAAHHHRTTFLQSAELLELMAGTLLAGDTAEVVSAARAVWALAANNHKAKLVLRSAGVASAVHTTLQRMQRSQKDPGTQRALQLLTYTNTVLQTT</sequence>
<dbReference type="GO" id="GO:0032053">
    <property type="term" value="P:ciliary basal body organization"/>
    <property type="evidence" value="ECO:0007669"/>
    <property type="project" value="TreeGrafter"/>
</dbReference>
<dbReference type="InterPro" id="IPR030791">
    <property type="entry name" value="Rotatin"/>
</dbReference>
<name>A0A2A4J742_HELVI</name>
<dbReference type="PANTHER" id="PTHR31691:SF1">
    <property type="entry name" value="ROTATIN"/>
    <property type="match status" value="1"/>
</dbReference>
<dbReference type="GO" id="GO:0005814">
    <property type="term" value="C:centriole"/>
    <property type="evidence" value="ECO:0007669"/>
    <property type="project" value="TreeGrafter"/>
</dbReference>
<dbReference type="SUPFAM" id="SSF48371">
    <property type="entry name" value="ARM repeat"/>
    <property type="match status" value="1"/>
</dbReference>
<reference evidence="1" key="1">
    <citation type="submission" date="2017-09" db="EMBL/GenBank/DDBJ databases">
        <title>Contemporary evolution of a Lepidopteran species, Heliothis virescens, in response to modern agricultural practices.</title>
        <authorList>
            <person name="Fritz M.L."/>
            <person name="Deyonke A.M."/>
            <person name="Papanicolaou A."/>
            <person name="Micinski S."/>
            <person name="Westbrook J."/>
            <person name="Gould F."/>
        </authorList>
    </citation>
    <scope>NUCLEOTIDE SEQUENCE [LARGE SCALE GENOMIC DNA]</scope>
    <source>
        <strain evidence="1">HvINT-</strain>
        <tissue evidence="1">Whole body</tissue>
    </source>
</reference>
<dbReference type="EMBL" id="NWSH01002591">
    <property type="protein sequence ID" value="PCG67905.1"/>
    <property type="molecule type" value="Genomic_DNA"/>
</dbReference>
<dbReference type="InterPro" id="IPR011989">
    <property type="entry name" value="ARM-like"/>
</dbReference>
<organism evidence="1">
    <name type="scientific">Heliothis virescens</name>
    <name type="common">Tobacco budworm moth</name>
    <dbReference type="NCBI Taxonomy" id="7102"/>
    <lineage>
        <taxon>Eukaryota</taxon>
        <taxon>Metazoa</taxon>
        <taxon>Ecdysozoa</taxon>
        <taxon>Arthropoda</taxon>
        <taxon>Hexapoda</taxon>
        <taxon>Insecta</taxon>
        <taxon>Pterygota</taxon>
        <taxon>Neoptera</taxon>
        <taxon>Endopterygota</taxon>
        <taxon>Lepidoptera</taxon>
        <taxon>Glossata</taxon>
        <taxon>Ditrysia</taxon>
        <taxon>Noctuoidea</taxon>
        <taxon>Noctuidae</taxon>
        <taxon>Heliothinae</taxon>
        <taxon>Heliothis</taxon>
    </lineage>
</organism>
<protein>
    <recommendedName>
        <fullName evidence="2">Rotatin N-terminal domain-containing protein</fullName>
    </recommendedName>
</protein>
<dbReference type="GO" id="GO:0036064">
    <property type="term" value="C:ciliary basal body"/>
    <property type="evidence" value="ECO:0007669"/>
    <property type="project" value="InterPro"/>
</dbReference>
<proteinExistence type="predicted"/>
<dbReference type="GO" id="GO:0005813">
    <property type="term" value="C:centrosome"/>
    <property type="evidence" value="ECO:0007669"/>
    <property type="project" value="InterPro"/>
</dbReference>
<dbReference type="GO" id="GO:0007099">
    <property type="term" value="P:centriole replication"/>
    <property type="evidence" value="ECO:0007669"/>
    <property type="project" value="TreeGrafter"/>
</dbReference>
<dbReference type="GO" id="GO:0010457">
    <property type="term" value="P:centriole-centriole cohesion"/>
    <property type="evidence" value="ECO:0007669"/>
    <property type="project" value="TreeGrafter"/>
</dbReference>
<accession>A0A2A4J742</accession>
<dbReference type="PANTHER" id="PTHR31691">
    <property type="entry name" value="ROTATIN"/>
    <property type="match status" value="1"/>
</dbReference>
<gene>
    <name evidence="1" type="ORF">B5V51_5838</name>
</gene>
<dbReference type="InterPro" id="IPR016024">
    <property type="entry name" value="ARM-type_fold"/>
</dbReference>
<dbReference type="STRING" id="7102.A0A2A4J742"/>